<sequence>MEKYHFIEFLAAGEVNMFQSMSKEGLASKGAILIGNVEEGLRQYQSVILKGGKQAMEAFLMRCLEENNDKAYADFYYAVLEKEQKEQFVAGLDEKEKSVFSEFETDRGWVYYPLQEENLGFLAGITARNWLFSTFYFTGHKAVVWGNYNLEYPLFCEDLQTLEFYKNIAAECGLELL</sequence>
<keyword evidence="2" id="KW-1185">Reference proteome</keyword>
<comment type="caution">
    <text evidence="1">The sequence shown here is derived from an EMBL/GenBank/DDBJ whole genome shotgun (WGS) entry which is preliminary data.</text>
</comment>
<gene>
    <name evidence="1" type="ORF">A8806_10970</name>
</gene>
<protein>
    <submittedName>
        <fullName evidence="1">Uncharacterized protein</fullName>
    </submittedName>
</protein>
<organism evidence="1 2">
    <name type="scientific">Faecalicatena orotica</name>
    <dbReference type="NCBI Taxonomy" id="1544"/>
    <lineage>
        <taxon>Bacteria</taxon>
        <taxon>Bacillati</taxon>
        <taxon>Bacillota</taxon>
        <taxon>Clostridia</taxon>
        <taxon>Lachnospirales</taxon>
        <taxon>Lachnospiraceae</taxon>
        <taxon>Faecalicatena</taxon>
    </lineage>
</organism>
<dbReference type="AlphaFoldDB" id="A0A2Y9BF83"/>
<dbReference type="EMBL" id="QGDL01000009">
    <property type="protein sequence ID" value="PWJ28191.1"/>
    <property type="molecule type" value="Genomic_DNA"/>
</dbReference>
<evidence type="ECO:0000313" key="2">
    <source>
        <dbReference type="Proteomes" id="UP000245845"/>
    </source>
</evidence>
<accession>A0A2Y9BF83</accession>
<proteinExistence type="predicted"/>
<reference evidence="1 2" key="1">
    <citation type="submission" date="2018-05" db="EMBL/GenBank/DDBJ databases">
        <title>The Hungate 1000. A catalogue of reference genomes from the rumen microbiome.</title>
        <authorList>
            <person name="Kelly W."/>
        </authorList>
    </citation>
    <scope>NUCLEOTIDE SEQUENCE [LARGE SCALE GENOMIC DNA]</scope>
    <source>
        <strain evidence="1 2">NLAE-zl-C242</strain>
    </source>
</reference>
<dbReference type="Proteomes" id="UP000245845">
    <property type="component" value="Unassembled WGS sequence"/>
</dbReference>
<name>A0A2Y9BF83_9FIRM</name>
<evidence type="ECO:0000313" key="1">
    <source>
        <dbReference type="EMBL" id="PWJ28191.1"/>
    </source>
</evidence>